<protein>
    <recommendedName>
        <fullName evidence="2">BTB domain-containing protein</fullName>
    </recommendedName>
</protein>
<dbReference type="Gene3D" id="3.30.710.10">
    <property type="entry name" value="Potassium Channel Kv1.1, Chain A"/>
    <property type="match status" value="1"/>
</dbReference>
<dbReference type="Pfam" id="PF00651">
    <property type="entry name" value="BTB"/>
    <property type="match status" value="1"/>
</dbReference>
<dbReference type="InterPro" id="IPR044714">
    <property type="entry name" value="AtSIBP1-like"/>
</dbReference>
<feature type="signal peptide" evidence="1">
    <location>
        <begin position="1"/>
        <end position="21"/>
    </location>
</feature>
<proteinExistence type="predicted"/>
<dbReference type="Proteomes" id="UP000030758">
    <property type="component" value="Unassembled WGS sequence"/>
</dbReference>
<organism evidence="3">
    <name type="scientific">Trichuris suis</name>
    <name type="common">pig whipworm</name>
    <dbReference type="NCBI Taxonomy" id="68888"/>
    <lineage>
        <taxon>Eukaryota</taxon>
        <taxon>Metazoa</taxon>
        <taxon>Ecdysozoa</taxon>
        <taxon>Nematoda</taxon>
        <taxon>Enoplea</taxon>
        <taxon>Dorylaimia</taxon>
        <taxon>Trichinellida</taxon>
        <taxon>Trichuridae</taxon>
        <taxon>Trichuris</taxon>
    </lineage>
</organism>
<sequence>MVLNTTYTIFLLLLGGTAVLSHYNAWQRLEDLQHANKDKNATACDEISRSILKHTDVQHRWIIEHFHEQEALQKLTSMQIQSAEFSSPDKRYRFRISLQSSEGTTGYSSAHTPQRAQRTLTVHSLGDSGSLSCKVRFDIAYAYGTLQNLSEKVIHLKKTRAVAEIAVVALPQQLDLYIDNDALTILCAVTVYEQASTVCDSASPTDKENGKAFVDSFEKFLKAKTGTDMDVMASDCVITAHKSIFLARSPVMITLIEQNKERYLLNATQYSCQAMQCVVSYVYTDKCTIKSNYRFFTLRETAEAVLQAAHDYQMPRLERIAENELVRCLDEKNIASRIKLTKDIGSTVLARGLSNYIIRNRHVLNSDAWKKMETENPSPTAFILKETILHM</sequence>
<dbReference type="PANTHER" id="PTHR46672">
    <property type="entry name" value="OS08G0495500 PROTEIN-RELATED"/>
    <property type="match status" value="1"/>
</dbReference>
<dbReference type="CDD" id="cd18186">
    <property type="entry name" value="BTB_POZ_ZBTB_KLHL-like"/>
    <property type="match status" value="1"/>
</dbReference>
<evidence type="ECO:0000313" key="3">
    <source>
        <dbReference type="EMBL" id="KFD72282.1"/>
    </source>
</evidence>
<feature type="chain" id="PRO_5001796187" description="BTB domain-containing protein" evidence="1">
    <location>
        <begin position="22"/>
        <end position="391"/>
    </location>
</feature>
<evidence type="ECO:0000259" key="2">
    <source>
        <dbReference type="PROSITE" id="PS50097"/>
    </source>
</evidence>
<dbReference type="PANTHER" id="PTHR46672:SF1">
    <property type="entry name" value="OS08G0103600 PROTEIN"/>
    <property type="match status" value="1"/>
</dbReference>
<dbReference type="SUPFAM" id="SSF54695">
    <property type="entry name" value="POZ domain"/>
    <property type="match status" value="1"/>
</dbReference>
<dbReference type="InterPro" id="IPR000210">
    <property type="entry name" value="BTB/POZ_dom"/>
</dbReference>
<evidence type="ECO:0000256" key="1">
    <source>
        <dbReference type="SAM" id="SignalP"/>
    </source>
</evidence>
<keyword evidence="1" id="KW-0732">Signal</keyword>
<reference evidence="3" key="1">
    <citation type="journal article" date="2014" name="Nat. Genet.">
        <title>Genome and transcriptome of the porcine whipworm Trichuris suis.</title>
        <authorList>
            <person name="Jex A.R."/>
            <person name="Nejsum P."/>
            <person name="Schwarz E.M."/>
            <person name="Hu L."/>
            <person name="Young N.D."/>
            <person name="Hall R.S."/>
            <person name="Korhonen P.K."/>
            <person name="Liao S."/>
            <person name="Thamsborg S."/>
            <person name="Xia J."/>
            <person name="Xu P."/>
            <person name="Wang S."/>
            <person name="Scheerlinck J.P."/>
            <person name="Hofmann A."/>
            <person name="Sternberg P.W."/>
            <person name="Wang J."/>
            <person name="Gasser R.B."/>
        </authorList>
    </citation>
    <scope>NUCLEOTIDE SEQUENCE [LARGE SCALE GENOMIC DNA]</scope>
    <source>
        <strain evidence="3">DCEP-RM93F</strain>
    </source>
</reference>
<dbReference type="InterPro" id="IPR011333">
    <property type="entry name" value="SKP1/BTB/POZ_sf"/>
</dbReference>
<feature type="domain" description="BTB" evidence="2">
    <location>
        <begin position="227"/>
        <end position="291"/>
    </location>
</feature>
<dbReference type="PROSITE" id="PS50097">
    <property type="entry name" value="BTB"/>
    <property type="match status" value="1"/>
</dbReference>
<dbReference type="AlphaFoldDB" id="A0A085NS36"/>
<dbReference type="EMBL" id="KL367478">
    <property type="protein sequence ID" value="KFD72282.1"/>
    <property type="molecule type" value="Genomic_DNA"/>
</dbReference>
<gene>
    <name evidence="3" type="ORF">M514_01308</name>
</gene>
<accession>A0A085NS36</accession>
<name>A0A085NS36_9BILA</name>